<sequence>MKLRAAMAITKKLMRRISLIASEPKERIDGAIFDLVSSLSSKANNDARLAHLWHDFGGVWVHCALHRIPVLGWLLQPPHIRSDDIEEKRTGRIFYSEGELNVGRSRLLLTSTFFFSRGMVLPFSAIPYSAISILYPHDELGFVSLVAVVALVDSHDMVRSQMNFKRLSLTDIKIDIKRVLTWKLLVGFETVAAPDFFSIDVAAAGHFYLPVLDFHTLSRGAGPKTSAHEDERRLESIWFRGNIKFKSHMIQLHKYTTGGMIIDYDI</sequence>
<dbReference type="AlphaFoldDB" id="A0A7J6F2R8"/>
<dbReference type="Gene3D" id="2.30.30.30">
    <property type="match status" value="1"/>
</dbReference>
<reference evidence="1 2" key="1">
    <citation type="journal article" date="2020" name="bioRxiv">
        <title>Sequence and annotation of 42 cannabis genomes reveals extensive copy number variation in cannabinoid synthesis and pathogen resistance genes.</title>
        <authorList>
            <person name="Mckernan K.J."/>
            <person name="Helbert Y."/>
            <person name="Kane L.T."/>
            <person name="Ebling H."/>
            <person name="Zhang L."/>
            <person name="Liu B."/>
            <person name="Eaton Z."/>
            <person name="Mclaughlin S."/>
            <person name="Kingan S."/>
            <person name="Baybayan P."/>
            <person name="Concepcion G."/>
            <person name="Jordan M."/>
            <person name="Riva A."/>
            <person name="Barbazuk W."/>
            <person name="Harkins T."/>
        </authorList>
    </citation>
    <scope>NUCLEOTIDE SEQUENCE [LARGE SCALE GENOMIC DNA]</scope>
    <source>
        <strain evidence="2">cv. Jamaican Lion 4</strain>
        <tissue evidence="1">Leaf</tissue>
    </source>
</reference>
<comment type="caution">
    <text evidence="1">The sequence shown here is derived from an EMBL/GenBank/DDBJ whole genome shotgun (WGS) entry which is preliminary data.</text>
</comment>
<proteinExistence type="predicted"/>
<name>A0A7J6F2R8_CANSA</name>
<protein>
    <submittedName>
        <fullName evidence="1">Uncharacterized protein</fullName>
    </submittedName>
</protein>
<dbReference type="EMBL" id="JAATIP010000162">
    <property type="protein sequence ID" value="KAF4365014.1"/>
    <property type="molecule type" value="Genomic_DNA"/>
</dbReference>
<accession>A0A7J6F2R8</accession>
<organism evidence="1 2">
    <name type="scientific">Cannabis sativa</name>
    <name type="common">Hemp</name>
    <name type="synonym">Marijuana</name>
    <dbReference type="NCBI Taxonomy" id="3483"/>
    <lineage>
        <taxon>Eukaryota</taxon>
        <taxon>Viridiplantae</taxon>
        <taxon>Streptophyta</taxon>
        <taxon>Embryophyta</taxon>
        <taxon>Tracheophyta</taxon>
        <taxon>Spermatophyta</taxon>
        <taxon>Magnoliopsida</taxon>
        <taxon>eudicotyledons</taxon>
        <taxon>Gunneridae</taxon>
        <taxon>Pentapetalae</taxon>
        <taxon>rosids</taxon>
        <taxon>fabids</taxon>
        <taxon>Rosales</taxon>
        <taxon>Cannabaceae</taxon>
        <taxon>Cannabis</taxon>
    </lineage>
</organism>
<gene>
    <name evidence="1" type="ORF">F8388_001762</name>
</gene>
<dbReference type="Proteomes" id="UP000525078">
    <property type="component" value="Unassembled WGS sequence"/>
</dbReference>
<evidence type="ECO:0000313" key="2">
    <source>
        <dbReference type="Proteomes" id="UP000525078"/>
    </source>
</evidence>
<dbReference type="InterPro" id="IPR014722">
    <property type="entry name" value="Rib_uL2_dom2"/>
</dbReference>
<evidence type="ECO:0000313" key="1">
    <source>
        <dbReference type="EMBL" id="KAF4365014.1"/>
    </source>
</evidence>